<name>A0A127Q1Q3_9BURK</name>
<dbReference type="Proteomes" id="UP000074561">
    <property type="component" value="Chromosome"/>
</dbReference>
<dbReference type="KEGG" id="cpra:CPter91_1644"/>
<protein>
    <submittedName>
        <fullName evidence="1">Uncharacterized protein</fullName>
    </submittedName>
</protein>
<sequence>MRLAEKRGELRKRAGNPVHKSIIDENDCYLHFFLAKWQHRFLSEMLVGGSYIW</sequence>
<evidence type="ECO:0000313" key="1">
    <source>
        <dbReference type="EMBL" id="AMP04020.1"/>
    </source>
</evidence>
<gene>
    <name evidence="1" type="ORF">CPter91_1644</name>
</gene>
<proteinExistence type="predicted"/>
<dbReference type="STRING" id="279113.CPter91_1644"/>
<dbReference type="EMBL" id="CP013234">
    <property type="protein sequence ID" value="AMP04020.1"/>
    <property type="molecule type" value="Genomic_DNA"/>
</dbReference>
<accession>A0A127Q1Q3</accession>
<dbReference type="PATRIC" id="fig|279113.9.peg.1637"/>
<dbReference type="AlphaFoldDB" id="A0A127Q1Q3"/>
<evidence type="ECO:0000313" key="2">
    <source>
        <dbReference type="Proteomes" id="UP000074561"/>
    </source>
</evidence>
<organism evidence="1 2">
    <name type="scientific">Collimonas pratensis</name>
    <dbReference type="NCBI Taxonomy" id="279113"/>
    <lineage>
        <taxon>Bacteria</taxon>
        <taxon>Pseudomonadati</taxon>
        <taxon>Pseudomonadota</taxon>
        <taxon>Betaproteobacteria</taxon>
        <taxon>Burkholderiales</taxon>
        <taxon>Oxalobacteraceae</taxon>
        <taxon>Collimonas</taxon>
    </lineage>
</organism>
<reference evidence="1 2" key="1">
    <citation type="submission" date="2015-11" db="EMBL/GenBank/DDBJ databases">
        <title>Exploring the genomic traits of fungus-feeding bacterial genus Collimonas.</title>
        <authorList>
            <person name="Song C."/>
            <person name="Schmidt R."/>
            <person name="de Jager V."/>
            <person name="Krzyzanowska D."/>
            <person name="Jongedijk E."/>
            <person name="Cankar K."/>
            <person name="Beekwilder J."/>
            <person name="van Veen A."/>
            <person name="de Boer W."/>
            <person name="van Veen J.A."/>
            <person name="Garbeva P."/>
        </authorList>
    </citation>
    <scope>NUCLEOTIDE SEQUENCE [LARGE SCALE GENOMIC DNA]</scope>
    <source>
        <strain evidence="1 2">Ter91</strain>
    </source>
</reference>